<dbReference type="Pfam" id="PF20722">
    <property type="entry name" value="DUF6830"/>
    <property type="match status" value="1"/>
</dbReference>
<feature type="domain" description="DUF6830" evidence="1">
    <location>
        <begin position="574"/>
        <end position="680"/>
    </location>
</feature>
<dbReference type="EMBL" id="JH971386">
    <property type="protein sequence ID" value="EKM83117.1"/>
    <property type="molecule type" value="Genomic_DNA"/>
</dbReference>
<sequence>MASDNLYAPFSSKREWEIAKWAKLQGTTSTAFTDLIKIEGVADLLDLSFRSSVELNQIIDEQLPCSRPPFLLRQVLVGTEMCDVYFRDIMQCIEALLDDTKLAPHMVFVPEKQYTDETKTTRLYHDMNTGKWWWATQKAVEKNSPGATIIPVIVATDKTQLTLFRNKSAYPVYLTIGNIPKEIRRKPSSHAYVLLGYLPTTRLEGVTNKASRRRMIANLYHSSMKEILKPLKEAGEEGVMMTTPDGKMRRMHPILAAFVGDYPEQVLTTCIYSGDCPCCNISRNQLGRENNNNELRDIDETLNVLSAFEDDPGHFFQKCRESRIKPVGTPFWRELPYVNIYNSITPDVLHQLYQGLIKHLVNWLIEAFGPLEIDARCRRLPANHNIQAFMKGISSLSHISGKEHDQISRILIGLVVGLDLGNGQSASRLVRSVRAMLDFLFLAQYPIHTDRTIELLDNALQDFHNNKAIFMDLGIRSSFNLPKLHFAKHYALKIKFFGTTDNFDTQYTERLHIDLAKDAYRATNRKDEFRQMTVWLERQEKIQRHDQYIGSQLNLPFQFTSPQKEWVPPGLSITNVLHLSQRPSLRNVSINDLVTKYGAFYFHEALSRFVILAHRPSLTSTELERAIWGVHMPVRRLWVWHRIKFRSTDPFNLHTTTVDSVHANPSSQRFDTVLVQIDKNIHGIHGYRAARLRTVFSMPPTISRAVFPVELNVPIHLAYVEWYTSIPQNADADHGLYKISLQQDPQDRSGHGIGSIIPVSDIVCSIHVYPQFGPFAPNEWTNKNVLDQCSTFYINPFTNRQLYRLLG</sequence>
<dbReference type="InParanoid" id="K5XIJ5"/>
<evidence type="ECO:0000313" key="2">
    <source>
        <dbReference type="EMBL" id="EKM83117.1"/>
    </source>
</evidence>
<keyword evidence="3" id="KW-1185">Reference proteome</keyword>
<dbReference type="AlphaFoldDB" id="K5XIJ5"/>
<gene>
    <name evidence="2" type="ORF">AGABI1DRAFT_35141</name>
</gene>
<dbReference type="Pfam" id="PF18759">
    <property type="entry name" value="Plavaka"/>
    <property type="match status" value="1"/>
</dbReference>
<organism evidence="2 3">
    <name type="scientific">Agaricus bisporus var. burnettii (strain JB137-S8 / ATCC MYA-4627 / FGSC 10392)</name>
    <name type="common">White button mushroom</name>
    <dbReference type="NCBI Taxonomy" id="597362"/>
    <lineage>
        <taxon>Eukaryota</taxon>
        <taxon>Fungi</taxon>
        <taxon>Dikarya</taxon>
        <taxon>Basidiomycota</taxon>
        <taxon>Agaricomycotina</taxon>
        <taxon>Agaricomycetes</taxon>
        <taxon>Agaricomycetidae</taxon>
        <taxon>Agaricales</taxon>
        <taxon>Agaricineae</taxon>
        <taxon>Agaricaceae</taxon>
        <taxon>Agaricus</taxon>
    </lineage>
</organism>
<dbReference type="OMA" id="HISGKEH"/>
<evidence type="ECO:0000259" key="1">
    <source>
        <dbReference type="Pfam" id="PF20722"/>
    </source>
</evidence>
<dbReference type="KEGG" id="abp:AGABI1DRAFT35141"/>
<dbReference type="HOGENOM" id="CLU_006344_4_3_1"/>
<evidence type="ECO:0000313" key="3">
    <source>
        <dbReference type="Proteomes" id="UP000008493"/>
    </source>
</evidence>
<name>K5XIJ5_AGABU</name>
<accession>K5XIJ5</accession>
<reference evidence="3" key="1">
    <citation type="journal article" date="2012" name="Proc. Natl. Acad. Sci. U.S.A.">
        <title>Genome sequence of the button mushroom Agaricus bisporus reveals mechanisms governing adaptation to a humic-rich ecological niche.</title>
        <authorList>
            <person name="Morin E."/>
            <person name="Kohler A."/>
            <person name="Baker A.R."/>
            <person name="Foulongne-Oriol M."/>
            <person name="Lombard V."/>
            <person name="Nagy L.G."/>
            <person name="Ohm R.A."/>
            <person name="Patyshakuliyeva A."/>
            <person name="Brun A."/>
            <person name="Aerts A.L."/>
            <person name="Bailey A.M."/>
            <person name="Billette C."/>
            <person name="Coutinho P.M."/>
            <person name="Deakin G."/>
            <person name="Doddapaneni H."/>
            <person name="Floudas D."/>
            <person name="Grimwood J."/>
            <person name="Hilden K."/>
            <person name="Kuees U."/>
            <person name="LaButti K.M."/>
            <person name="Lapidus A."/>
            <person name="Lindquist E.A."/>
            <person name="Lucas S.M."/>
            <person name="Murat C."/>
            <person name="Riley R.W."/>
            <person name="Salamov A.A."/>
            <person name="Schmutz J."/>
            <person name="Subramanian V."/>
            <person name="Woesten H.A.B."/>
            <person name="Xu J."/>
            <person name="Eastwood D.C."/>
            <person name="Foster G.D."/>
            <person name="Sonnenberg A.S."/>
            <person name="Cullen D."/>
            <person name="de Vries R.P."/>
            <person name="Lundell T."/>
            <person name="Hibbett D.S."/>
            <person name="Henrissat B."/>
            <person name="Burton K.S."/>
            <person name="Kerrigan R.W."/>
            <person name="Challen M.P."/>
            <person name="Grigoriev I.V."/>
            <person name="Martin F."/>
        </authorList>
    </citation>
    <scope>NUCLEOTIDE SEQUENCE [LARGE SCALE GENOMIC DNA]</scope>
    <source>
        <strain evidence="3">JB137-S8 / ATCC MYA-4627 / FGSC 10392</strain>
    </source>
</reference>
<dbReference type="GeneID" id="18829124"/>
<dbReference type="RefSeq" id="XP_007326113.1">
    <property type="nucleotide sequence ID" value="XM_007326051.1"/>
</dbReference>
<dbReference type="eggNOG" id="ENOG502SHSB">
    <property type="taxonomic scope" value="Eukaryota"/>
</dbReference>
<dbReference type="STRING" id="597362.K5XIJ5"/>
<dbReference type="InterPro" id="IPR041078">
    <property type="entry name" value="Plavaka"/>
</dbReference>
<dbReference type="OrthoDB" id="2576233at2759"/>
<proteinExistence type="predicted"/>
<protein>
    <recommendedName>
        <fullName evidence="1">DUF6830 domain-containing protein</fullName>
    </recommendedName>
</protein>
<dbReference type="InterPro" id="IPR049233">
    <property type="entry name" value="DUF6830"/>
</dbReference>
<dbReference type="Proteomes" id="UP000008493">
    <property type="component" value="Unassembled WGS sequence"/>
</dbReference>